<protein>
    <submittedName>
        <fullName evidence="2">RrF2 family transcriptional regulator</fullName>
    </submittedName>
</protein>
<name>A0ABR7GLZ5_9FIRM</name>
<gene>
    <name evidence="2" type="ORF">H8S02_05105</name>
</gene>
<dbReference type="PANTHER" id="PTHR33221">
    <property type="entry name" value="WINGED HELIX-TURN-HELIX TRANSCRIPTIONAL REGULATOR, RRF2 FAMILY"/>
    <property type="match status" value="1"/>
</dbReference>
<dbReference type="Gene3D" id="1.10.10.10">
    <property type="entry name" value="Winged helix-like DNA-binding domain superfamily/Winged helix DNA-binding domain"/>
    <property type="match status" value="1"/>
</dbReference>
<dbReference type="InterPro" id="IPR036388">
    <property type="entry name" value="WH-like_DNA-bd_sf"/>
</dbReference>
<keyword evidence="1" id="KW-0238">DNA-binding</keyword>
<dbReference type="PANTHER" id="PTHR33221:SF5">
    <property type="entry name" value="HTH-TYPE TRANSCRIPTIONAL REGULATOR ISCR"/>
    <property type="match status" value="1"/>
</dbReference>
<keyword evidence="3" id="KW-1185">Reference proteome</keyword>
<dbReference type="Proteomes" id="UP000641741">
    <property type="component" value="Unassembled WGS sequence"/>
</dbReference>
<dbReference type="Pfam" id="PF02082">
    <property type="entry name" value="Rrf2"/>
    <property type="match status" value="1"/>
</dbReference>
<evidence type="ECO:0000313" key="3">
    <source>
        <dbReference type="Proteomes" id="UP000641741"/>
    </source>
</evidence>
<dbReference type="PROSITE" id="PS51197">
    <property type="entry name" value="HTH_RRF2_2"/>
    <property type="match status" value="1"/>
</dbReference>
<dbReference type="SUPFAM" id="SSF46785">
    <property type="entry name" value="Winged helix' DNA-binding domain"/>
    <property type="match status" value="1"/>
</dbReference>
<reference evidence="2 3" key="1">
    <citation type="submission" date="2020-08" db="EMBL/GenBank/DDBJ databases">
        <title>Genome public.</title>
        <authorList>
            <person name="Liu C."/>
            <person name="Sun Q."/>
        </authorList>
    </citation>
    <scope>NUCLEOTIDE SEQUENCE [LARGE SCALE GENOMIC DNA]</scope>
    <source>
        <strain evidence="2 3">M2</strain>
    </source>
</reference>
<dbReference type="InterPro" id="IPR036390">
    <property type="entry name" value="WH_DNA-bd_sf"/>
</dbReference>
<dbReference type="InterPro" id="IPR000944">
    <property type="entry name" value="Tscrpt_reg_Rrf2"/>
</dbReference>
<accession>A0ABR7GLZ5</accession>
<comment type="caution">
    <text evidence="2">The sequence shown here is derived from an EMBL/GenBank/DDBJ whole genome shotgun (WGS) entry which is preliminary data.</text>
</comment>
<dbReference type="NCBIfam" id="TIGR00738">
    <property type="entry name" value="rrf2_super"/>
    <property type="match status" value="1"/>
</dbReference>
<dbReference type="RefSeq" id="WP_186969603.1">
    <property type="nucleotide sequence ID" value="NZ_JACOPK010000004.1"/>
</dbReference>
<proteinExistence type="predicted"/>
<evidence type="ECO:0000256" key="1">
    <source>
        <dbReference type="ARBA" id="ARBA00023125"/>
    </source>
</evidence>
<evidence type="ECO:0000313" key="2">
    <source>
        <dbReference type="EMBL" id="MBC5695323.1"/>
    </source>
</evidence>
<sequence>MKISTKGRYALRLMIDLAQHDAGGYIPLRDISRRQEISAKYLEQIVVQLSRAGFVTSTRGAQGGYQLARHPSEYTVGDILRITEGSLAPVACLEHEPIDCARANECITLDFWRGLYDVINQYVDSVTLEELVSNEKNTLNFSI</sequence>
<dbReference type="EMBL" id="JACOPK010000004">
    <property type="protein sequence ID" value="MBC5695323.1"/>
    <property type="molecule type" value="Genomic_DNA"/>
</dbReference>
<organism evidence="2 3">
    <name type="scientific">Agathobaculum hominis</name>
    <dbReference type="NCBI Taxonomy" id="2763014"/>
    <lineage>
        <taxon>Bacteria</taxon>
        <taxon>Bacillati</taxon>
        <taxon>Bacillota</taxon>
        <taxon>Clostridia</taxon>
        <taxon>Eubacteriales</taxon>
        <taxon>Butyricicoccaceae</taxon>
        <taxon>Agathobaculum</taxon>
    </lineage>
</organism>